<evidence type="ECO:0000313" key="2">
    <source>
        <dbReference type="Proteomes" id="UP000231469"/>
    </source>
</evidence>
<feature type="non-terminal residue" evidence="1">
    <location>
        <position position="1"/>
    </location>
</feature>
<proteinExistence type="predicted"/>
<reference evidence="2" key="1">
    <citation type="submission" date="2017-09" db="EMBL/GenBank/DDBJ databases">
        <title>Depth-based differentiation of microbial function through sediment-hosted aquifers and enrichment of novel symbionts in the deep terrestrial subsurface.</title>
        <authorList>
            <person name="Probst A.J."/>
            <person name="Ladd B."/>
            <person name="Jarett J.K."/>
            <person name="Geller-Mcgrath D.E."/>
            <person name="Sieber C.M.K."/>
            <person name="Emerson J.B."/>
            <person name="Anantharaman K."/>
            <person name="Thomas B.C."/>
            <person name="Malmstrom R."/>
            <person name="Stieglmeier M."/>
            <person name="Klingl A."/>
            <person name="Woyke T."/>
            <person name="Ryan C.M."/>
            <person name="Banfield J.F."/>
        </authorList>
    </citation>
    <scope>NUCLEOTIDE SEQUENCE [LARGE SCALE GENOMIC DNA]</scope>
</reference>
<evidence type="ECO:0008006" key="3">
    <source>
        <dbReference type="Google" id="ProtNLM"/>
    </source>
</evidence>
<dbReference type="AlphaFoldDB" id="A0A2M7VJY4"/>
<dbReference type="Proteomes" id="UP000231469">
    <property type="component" value="Unassembled WGS sequence"/>
</dbReference>
<dbReference type="InterPro" id="IPR014942">
    <property type="entry name" value="AbiEii"/>
</dbReference>
<name>A0A2M7VJY4_9BACT</name>
<organism evidence="1 2">
    <name type="scientific">bacterium (Candidatus Gribaldobacteria) CG_4_10_14_0_2_um_filter_36_18</name>
    <dbReference type="NCBI Taxonomy" id="2014264"/>
    <lineage>
        <taxon>Bacteria</taxon>
        <taxon>Candidatus Gribaldobacteria</taxon>
    </lineage>
</organism>
<gene>
    <name evidence="1" type="ORF">COX73_02485</name>
</gene>
<dbReference type="EMBL" id="PFPS01000105">
    <property type="protein sequence ID" value="PJA02113.1"/>
    <property type="molecule type" value="Genomic_DNA"/>
</dbReference>
<dbReference type="Pfam" id="PF08843">
    <property type="entry name" value="AbiEii"/>
    <property type="match status" value="1"/>
</dbReference>
<evidence type="ECO:0000313" key="1">
    <source>
        <dbReference type="EMBL" id="PJA02113.1"/>
    </source>
</evidence>
<sequence length="179" mass="20957">AGGTGLALQLKHRVSLDFDFFIKKEIDSSILAQKIKKLGRFSIEKEADNTLIGIFRGTRITFLTYEYPLLFPLKEIYKIKVCDIKDIGCMKIAAISSRGTKKDFIDLFFICQKEIPLKTLLKLFRKRYKSVDYNMMHILKSLVYFEDAQRDPMPRMIVPISWTKVKNFFKEEIKKLSRS</sequence>
<comment type="caution">
    <text evidence="1">The sequence shown here is derived from an EMBL/GenBank/DDBJ whole genome shotgun (WGS) entry which is preliminary data.</text>
</comment>
<accession>A0A2M7VJY4</accession>
<protein>
    <recommendedName>
        <fullName evidence="3">Nucleotidyl transferase AbiEii/AbiGii toxin family protein</fullName>
    </recommendedName>
</protein>